<dbReference type="Proteomes" id="UP000198615">
    <property type="component" value="Unassembled WGS sequence"/>
</dbReference>
<dbReference type="Gene3D" id="1.10.1470.10">
    <property type="entry name" value="YjbJ"/>
    <property type="match status" value="1"/>
</dbReference>
<gene>
    <name evidence="3" type="ORF">SAMN05660686_00026</name>
</gene>
<evidence type="ECO:0000313" key="4">
    <source>
        <dbReference type="Proteomes" id="UP000198615"/>
    </source>
</evidence>
<keyword evidence="4" id="KW-1185">Reference proteome</keyword>
<reference evidence="3 4" key="1">
    <citation type="submission" date="2016-10" db="EMBL/GenBank/DDBJ databases">
        <authorList>
            <person name="Varghese N."/>
            <person name="Submissions S."/>
        </authorList>
    </citation>
    <scope>NUCLEOTIDE SEQUENCE [LARGE SCALE GENOMIC DNA]</scope>
    <source>
        <strain evidence="3 4">DSM 18839</strain>
    </source>
</reference>
<evidence type="ECO:0000259" key="2">
    <source>
        <dbReference type="Pfam" id="PF05532"/>
    </source>
</evidence>
<dbReference type="Pfam" id="PF05532">
    <property type="entry name" value="CsbD"/>
    <property type="match status" value="1"/>
</dbReference>
<protein>
    <submittedName>
        <fullName evidence="3">Uncharacterized conserved protein YjbJ, UPF0337 family</fullName>
    </submittedName>
</protein>
<evidence type="ECO:0000313" key="3">
    <source>
        <dbReference type="EMBL" id="SDF04742.1"/>
    </source>
</evidence>
<name>A0A8G2BDV7_9PROT</name>
<evidence type="ECO:0000256" key="1">
    <source>
        <dbReference type="ARBA" id="ARBA00009129"/>
    </source>
</evidence>
<dbReference type="PIRSF" id="PIRSF039008">
    <property type="entry name" value="YjbJ"/>
    <property type="match status" value="1"/>
</dbReference>
<dbReference type="EMBL" id="FNBW01000001">
    <property type="protein sequence ID" value="SDF04742.1"/>
    <property type="molecule type" value="Genomic_DNA"/>
</dbReference>
<dbReference type="InterPro" id="IPR050423">
    <property type="entry name" value="UPF0337_stress_rsp"/>
</dbReference>
<organism evidence="3 4">
    <name type="scientific">Thalassobaculum litoreum DSM 18839</name>
    <dbReference type="NCBI Taxonomy" id="1123362"/>
    <lineage>
        <taxon>Bacteria</taxon>
        <taxon>Pseudomonadati</taxon>
        <taxon>Pseudomonadota</taxon>
        <taxon>Alphaproteobacteria</taxon>
        <taxon>Rhodospirillales</taxon>
        <taxon>Thalassobaculaceae</taxon>
        <taxon>Thalassobaculum</taxon>
    </lineage>
</organism>
<dbReference type="InterPro" id="IPR036629">
    <property type="entry name" value="YjbJ_sf"/>
</dbReference>
<sequence length="65" mass="7621">MNWDQIKGNWKSVKGKAQQQWGDLTNDELDKAEGSQTELEGLIQQRYGKSREEAKQEVRDWADRI</sequence>
<comment type="similarity">
    <text evidence="1">Belongs to the UPF0337 (CsbD) family.</text>
</comment>
<dbReference type="OrthoDB" id="9796058at2"/>
<dbReference type="AlphaFoldDB" id="A0A8G2BDV7"/>
<feature type="domain" description="CsbD-like" evidence="2">
    <location>
        <begin position="4"/>
        <end position="55"/>
    </location>
</feature>
<accession>A0A8G2BDV7</accession>
<comment type="caution">
    <text evidence="3">The sequence shown here is derived from an EMBL/GenBank/DDBJ whole genome shotgun (WGS) entry which is preliminary data.</text>
</comment>
<proteinExistence type="inferred from homology"/>
<dbReference type="RefSeq" id="WP_093147284.1">
    <property type="nucleotide sequence ID" value="NZ_FNBW01000001.1"/>
</dbReference>
<dbReference type="PANTHER" id="PTHR34977:SF1">
    <property type="entry name" value="UPF0337 PROTEIN YJBJ"/>
    <property type="match status" value="1"/>
</dbReference>
<dbReference type="InterPro" id="IPR026042">
    <property type="entry name" value="YjbJ"/>
</dbReference>
<dbReference type="InterPro" id="IPR008462">
    <property type="entry name" value="CsbD"/>
</dbReference>
<dbReference type="PANTHER" id="PTHR34977">
    <property type="entry name" value="UPF0337 PROTEIN YJBJ"/>
    <property type="match status" value="1"/>
</dbReference>
<dbReference type="SUPFAM" id="SSF69047">
    <property type="entry name" value="Hypothetical protein YjbJ"/>
    <property type="match status" value="1"/>
</dbReference>